<feature type="signal peptide" evidence="1">
    <location>
        <begin position="1"/>
        <end position="21"/>
    </location>
</feature>
<dbReference type="AlphaFoldDB" id="A0A6J4ECD2"/>
<evidence type="ECO:0000313" key="5">
    <source>
        <dbReference type="Proteomes" id="UP001054892"/>
    </source>
</evidence>
<evidence type="ECO:0000313" key="3">
    <source>
        <dbReference type="EMBL" id="GJN50328.1"/>
    </source>
</evidence>
<keyword evidence="5" id="KW-1185">Reference proteome</keyword>
<evidence type="ECO:0000256" key="1">
    <source>
        <dbReference type="SAM" id="SignalP"/>
    </source>
</evidence>
<feature type="chain" id="PRO_5027082526" evidence="1">
    <location>
        <begin position="22"/>
        <end position="173"/>
    </location>
</feature>
<dbReference type="EMBL" id="BQKM01000001">
    <property type="protein sequence ID" value="GJN50328.1"/>
    <property type="molecule type" value="Genomic_DNA"/>
</dbReference>
<dbReference type="Proteomes" id="UP001054892">
    <property type="component" value="Unassembled WGS sequence"/>
</dbReference>
<name>A0A6J4ECD2_9PSED</name>
<proteinExistence type="predicted"/>
<dbReference type="Proteomes" id="UP000509383">
    <property type="component" value="Chromosome"/>
</dbReference>
<protein>
    <submittedName>
        <fullName evidence="2">Uncharacterized protein</fullName>
    </submittedName>
</protein>
<dbReference type="EMBL" id="AP023189">
    <property type="protein sequence ID" value="BCG26936.1"/>
    <property type="molecule type" value="Genomic_DNA"/>
</dbReference>
<dbReference type="RefSeq" id="WP_173172587.1">
    <property type="nucleotide sequence ID" value="NZ_AP023189.1"/>
</dbReference>
<evidence type="ECO:0000313" key="2">
    <source>
        <dbReference type="EMBL" id="BCG26936.1"/>
    </source>
</evidence>
<organism evidence="2 4">
    <name type="scientific">Pseudomonas tohonis</name>
    <dbReference type="NCBI Taxonomy" id="2725477"/>
    <lineage>
        <taxon>Bacteria</taxon>
        <taxon>Pseudomonadati</taxon>
        <taxon>Pseudomonadota</taxon>
        <taxon>Gammaproteobacteria</taxon>
        <taxon>Pseudomonadales</taxon>
        <taxon>Pseudomonadaceae</taxon>
        <taxon>Pseudomonas</taxon>
    </lineage>
</organism>
<gene>
    <name evidence="2" type="ORF">TUM18999_51270</name>
    <name evidence="3" type="ORF">TUM20286_00800</name>
</gene>
<evidence type="ECO:0000313" key="4">
    <source>
        <dbReference type="Proteomes" id="UP000509383"/>
    </source>
</evidence>
<dbReference type="KEGG" id="ptw:TUM18999_51270"/>
<keyword evidence="1" id="KW-0732">Signal</keyword>
<sequence>MSRRSRFAAVLLLAASLPLAAAPGEAPKGAATQLHAEFLPPDEQGLRQEQPEQVLLLKVVSYRVTLGNQRQSNQQPIPITTPMLIQLRATPVGKTVGKGSEAVDVQIDFEVDGKSLKKATYDEVARKLTLHYPQSQYRAVLDLLRNGAVFCQFAAYPNGHVWADLHQGPVRLR</sequence>
<accession>A0A6J4ECD2</accession>
<reference evidence="2 4" key="1">
    <citation type="submission" date="2020-05" db="EMBL/GenBank/DDBJ databases">
        <title>Characterization of novel class B3 metallo-beta-lactamase from novel Pseudomonas species.</title>
        <authorList>
            <person name="Yamada K."/>
            <person name="Aoki K."/>
            <person name="Ishii Y."/>
        </authorList>
    </citation>
    <scope>NUCLEOTIDE SEQUENCE [LARGE SCALE GENOMIC DNA]</scope>
    <source>
        <strain evidence="2 4">TUM18999</strain>
        <strain evidence="3 5">TUM20286</strain>
    </source>
</reference>